<dbReference type="Pfam" id="PF14432">
    <property type="entry name" value="DYW_deaminase"/>
    <property type="match status" value="1"/>
</dbReference>
<feature type="repeat" description="PPR" evidence="3">
    <location>
        <begin position="188"/>
        <end position="218"/>
    </location>
</feature>
<feature type="repeat" description="PPR" evidence="3">
    <location>
        <begin position="86"/>
        <end position="120"/>
    </location>
</feature>
<gene>
    <name evidence="5" type="ORF">HUJ06_012306</name>
</gene>
<dbReference type="EMBL" id="DUZY01000003">
    <property type="protein sequence ID" value="DAD33455.1"/>
    <property type="molecule type" value="Genomic_DNA"/>
</dbReference>
<evidence type="ECO:0000313" key="5">
    <source>
        <dbReference type="EMBL" id="DAD33455.1"/>
    </source>
</evidence>
<dbReference type="AlphaFoldDB" id="A0A822YQY9"/>
<dbReference type="InterPro" id="IPR046849">
    <property type="entry name" value="E2_motif"/>
</dbReference>
<feature type="repeat" description="PPR" evidence="3">
    <location>
        <begin position="350"/>
        <end position="380"/>
    </location>
</feature>
<comment type="caution">
    <text evidence="5">The sequence shown here is derived from an EMBL/GenBank/DDBJ whole genome shotgun (WGS) entry which is preliminary data.</text>
</comment>
<dbReference type="InterPro" id="IPR046960">
    <property type="entry name" value="PPR_At4g14850-like_plant"/>
</dbReference>
<feature type="domain" description="DYW" evidence="4">
    <location>
        <begin position="670"/>
        <end position="762"/>
    </location>
</feature>
<dbReference type="Pfam" id="PF20430">
    <property type="entry name" value="Eplus_motif"/>
    <property type="match status" value="1"/>
</dbReference>
<dbReference type="GO" id="GO:0009451">
    <property type="term" value="P:RNA modification"/>
    <property type="evidence" value="ECO:0007669"/>
    <property type="project" value="InterPro"/>
</dbReference>
<dbReference type="InterPro" id="IPR032867">
    <property type="entry name" value="DYW_dom"/>
</dbReference>
<dbReference type="NCBIfam" id="TIGR00756">
    <property type="entry name" value="PPR"/>
    <property type="match status" value="5"/>
</dbReference>
<dbReference type="FunFam" id="1.25.40.10:FF:000333">
    <property type="entry name" value="Pentatricopeptide repeat-containing protein"/>
    <property type="match status" value="1"/>
</dbReference>
<evidence type="ECO:0000256" key="1">
    <source>
        <dbReference type="ARBA" id="ARBA00006643"/>
    </source>
</evidence>
<dbReference type="PROSITE" id="PS51375">
    <property type="entry name" value="PPR"/>
    <property type="match status" value="6"/>
</dbReference>
<dbReference type="Pfam" id="PF13041">
    <property type="entry name" value="PPR_2"/>
    <property type="match status" value="4"/>
</dbReference>
<dbReference type="InterPro" id="IPR011990">
    <property type="entry name" value="TPR-like_helical_dom_sf"/>
</dbReference>
<dbReference type="GO" id="GO:0003723">
    <property type="term" value="F:RNA binding"/>
    <property type="evidence" value="ECO:0007669"/>
    <property type="project" value="InterPro"/>
</dbReference>
<name>A0A822YQY9_NELNU</name>
<feature type="repeat" description="PPR" evidence="3">
    <location>
        <begin position="219"/>
        <end position="253"/>
    </location>
</feature>
<evidence type="ECO:0000256" key="2">
    <source>
        <dbReference type="ARBA" id="ARBA00022737"/>
    </source>
</evidence>
<keyword evidence="2" id="KW-0677">Repeat</keyword>
<dbReference type="Pfam" id="PF01535">
    <property type="entry name" value="PPR"/>
    <property type="match status" value="2"/>
</dbReference>
<organism evidence="5 6">
    <name type="scientific">Nelumbo nucifera</name>
    <name type="common">Sacred lotus</name>
    <dbReference type="NCBI Taxonomy" id="4432"/>
    <lineage>
        <taxon>Eukaryota</taxon>
        <taxon>Viridiplantae</taxon>
        <taxon>Streptophyta</taxon>
        <taxon>Embryophyta</taxon>
        <taxon>Tracheophyta</taxon>
        <taxon>Spermatophyta</taxon>
        <taxon>Magnoliopsida</taxon>
        <taxon>Proteales</taxon>
        <taxon>Nelumbonaceae</taxon>
        <taxon>Nelumbo</taxon>
    </lineage>
</organism>
<evidence type="ECO:0000259" key="4">
    <source>
        <dbReference type="Pfam" id="PF14432"/>
    </source>
</evidence>
<feature type="repeat" description="PPR" evidence="3">
    <location>
        <begin position="454"/>
        <end position="488"/>
    </location>
</feature>
<dbReference type="Pfam" id="PF20431">
    <property type="entry name" value="E_motif"/>
    <property type="match status" value="1"/>
</dbReference>
<proteinExistence type="inferred from homology"/>
<dbReference type="PANTHER" id="PTHR47926">
    <property type="entry name" value="PENTATRICOPEPTIDE REPEAT-CONTAINING PROTEIN"/>
    <property type="match status" value="1"/>
</dbReference>
<feature type="repeat" description="PPR" evidence="3">
    <location>
        <begin position="254"/>
        <end position="284"/>
    </location>
</feature>
<dbReference type="Gene3D" id="1.25.40.10">
    <property type="entry name" value="Tetratricopeptide repeat domain"/>
    <property type="match status" value="6"/>
</dbReference>
<dbReference type="PANTHER" id="PTHR47926:SF537">
    <property type="entry name" value="PENTACOTRIPEPTIDE-REPEAT REGION OF PRORP DOMAIN-CONTAINING PROTEIN"/>
    <property type="match status" value="1"/>
</dbReference>
<dbReference type="InterPro" id="IPR002885">
    <property type="entry name" value="PPR_rpt"/>
</dbReference>
<dbReference type="InterPro" id="IPR046848">
    <property type="entry name" value="E_motif"/>
</dbReference>
<dbReference type="FunFam" id="1.25.40.10:FF:000184">
    <property type="entry name" value="Pentatricopeptide repeat-containing protein, chloroplastic"/>
    <property type="match status" value="1"/>
</dbReference>
<dbReference type="GO" id="GO:0008270">
    <property type="term" value="F:zinc ion binding"/>
    <property type="evidence" value="ECO:0007669"/>
    <property type="project" value="InterPro"/>
</dbReference>
<keyword evidence="6" id="KW-1185">Reference proteome</keyword>
<protein>
    <recommendedName>
        <fullName evidence="4">DYW domain-containing protein</fullName>
    </recommendedName>
</protein>
<reference evidence="5 6" key="1">
    <citation type="journal article" date="2020" name="Mol. Biol. Evol.">
        <title>Distinct Expression and Methylation Patterns for Genes with Different Fates following a Single Whole-Genome Duplication in Flowering Plants.</title>
        <authorList>
            <person name="Shi T."/>
            <person name="Rahmani R.S."/>
            <person name="Gugger P.F."/>
            <person name="Wang M."/>
            <person name="Li H."/>
            <person name="Zhang Y."/>
            <person name="Li Z."/>
            <person name="Wang Q."/>
            <person name="Van de Peer Y."/>
            <person name="Marchal K."/>
            <person name="Chen J."/>
        </authorList>
    </citation>
    <scope>NUCLEOTIDE SEQUENCE [LARGE SCALE GENOMIC DNA]</scope>
    <source>
        <tissue evidence="5">Leaf</tissue>
    </source>
</reference>
<evidence type="ECO:0000313" key="6">
    <source>
        <dbReference type="Proteomes" id="UP000607653"/>
    </source>
</evidence>
<evidence type="ECO:0000256" key="3">
    <source>
        <dbReference type="PROSITE-ProRule" id="PRU00708"/>
    </source>
</evidence>
<comment type="similarity">
    <text evidence="1">Belongs to the PPR family. PCMP-H subfamily.</text>
</comment>
<dbReference type="Proteomes" id="UP000607653">
    <property type="component" value="Unassembled WGS sequence"/>
</dbReference>
<sequence>MGCLVLDPVGKLPQFLPRSKDQQHFSHLLQQNPNLKLHQLKQIQAQLLRRSLHQDNILVAKLISVCSASGTMDYATRLFNYVEEPDTVLCNSMLRGYTRNGLFELALLFYVQLLGKGFKPDHFTFPCVLKACAAMLGTSLGSQIHASLMKNACVSDNIFVLNSLLDMYFKSHQKECAVRVFWQIDEPNSTSWNIMLAGLLNSGDLDSAQKLFVEMPQRDVISWNTMISAYAKAGNLETAQKLFNEMPKRNLVSWNALIAGFSQNGWNDEALSAFAQMLRSGISPDNTTILSVASAVSGAISPDPTAVERIISFAKSTNSISVSTAVLNLYAKLGRIDDARKVFYEIPEKDLVTWNAMIGGYTQNQRPVEAVKLFREMQAECKDSVKPDGVTMVSLIAACSQMGALGLGEWVHTYIEKNGVEMDVFLATALVDMYAKCGDIDRSWHLFQGMPTKDLASWNAMIKGLAMHGQGKKALEIFSLMERTGVVPNDITFVGLLNACSHGGGLTAEGLELFNLMQSRYSIVPRLEHYGCVVDLLGRAGRLADAYEFVRSMPIKPDKVVWGALLGACRSHQNVKLAEEAVRMLVELDPSHDGNYVLLSNVYASAGKWRDVSRVRAQMKVQQVQKTPGCSAVEVGGVIHEFVAGDKSHPRSEEIYAAWDELVKQIKPMGYEPDTGALLRNLDEEDKEESLYRHSEKLALTFALISTEPQSPIKIVKNLRICGDCHRAMELVSKLEEREIVVRDRNRFHHFKAGLCSCGGYW</sequence>
<accession>A0A822YQY9</accession>